<keyword evidence="3" id="KW-1185">Reference proteome</keyword>
<protein>
    <submittedName>
        <fullName evidence="2">RidA family protein</fullName>
    </submittedName>
</protein>
<dbReference type="RefSeq" id="WP_230222909.1">
    <property type="nucleotide sequence ID" value="NZ_JAJKFT010000010.1"/>
</dbReference>
<dbReference type="PANTHER" id="PTHR43760:SF1">
    <property type="entry name" value="ENDORIBONUCLEASE L-PSP_CHORISMATE MUTASE-LIKE DOMAIN-CONTAINING PROTEIN"/>
    <property type="match status" value="1"/>
</dbReference>
<dbReference type="Pfam" id="PF14588">
    <property type="entry name" value="YjgF_endoribonc"/>
    <property type="match status" value="1"/>
</dbReference>
<evidence type="ECO:0000259" key="1">
    <source>
        <dbReference type="Pfam" id="PF14588"/>
    </source>
</evidence>
<proteinExistence type="predicted"/>
<dbReference type="InterPro" id="IPR035959">
    <property type="entry name" value="RutC-like_sf"/>
</dbReference>
<organism evidence="2 3">
    <name type="scientific">Blastopirellula sediminis</name>
    <dbReference type="NCBI Taxonomy" id="2894196"/>
    <lineage>
        <taxon>Bacteria</taxon>
        <taxon>Pseudomonadati</taxon>
        <taxon>Planctomycetota</taxon>
        <taxon>Planctomycetia</taxon>
        <taxon>Pirellulales</taxon>
        <taxon>Pirellulaceae</taxon>
        <taxon>Blastopirellula</taxon>
    </lineage>
</organism>
<evidence type="ECO:0000313" key="3">
    <source>
        <dbReference type="Proteomes" id="UP001139103"/>
    </source>
</evidence>
<dbReference type="SUPFAM" id="SSF55298">
    <property type="entry name" value="YjgF-like"/>
    <property type="match status" value="1"/>
</dbReference>
<dbReference type="CDD" id="cd02199">
    <property type="entry name" value="YjgF_YER057c_UK114_like_1"/>
    <property type="match status" value="1"/>
</dbReference>
<dbReference type="InterPro" id="IPR013813">
    <property type="entry name" value="Endoribo_LPSP/chorism_mut-like"/>
</dbReference>
<sequence length="154" mass="16536">MSPREARLQELGYEIEKTTPEGSLVDAVSIVGNIIYASGQVPFDGDQLKFVGKVPSQVSQDDATQAAALCAANVLRAVRKSLGSLEAIERVVRITGYVNSEADFTLQHLVINGASQLVRDVFGEAGRHARTAVGMQQLPLGVSVEVEMILLKKD</sequence>
<dbReference type="Proteomes" id="UP001139103">
    <property type="component" value="Unassembled WGS sequence"/>
</dbReference>
<reference evidence="2" key="1">
    <citation type="submission" date="2021-11" db="EMBL/GenBank/DDBJ databases">
        <title>Genome sequence.</title>
        <authorList>
            <person name="Sun Q."/>
        </authorList>
    </citation>
    <scope>NUCLEOTIDE SEQUENCE</scope>
    <source>
        <strain evidence="2">JC732</strain>
    </source>
</reference>
<dbReference type="PANTHER" id="PTHR43760">
    <property type="entry name" value="ENDORIBONUCLEASE-RELATED"/>
    <property type="match status" value="1"/>
</dbReference>
<feature type="domain" description="Endoribonuclease L-PSP/chorismate mutase-like" evidence="1">
    <location>
        <begin position="5"/>
        <end position="141"/>
    </location>
</feature>
<accession>A0A9X1MR26</accession>
<dbReference type="EMBL" id="JAJKFT010000010">
    <property type="protein sequence ID" value="MCC9631171.1"/>
    <property type="molecule type" value="Genomic_DNA"/>
</dbReference>
<dbReference type="AlphaFoldDB" id="A0A9X1MR26"/>
<name>A0A9X1MR26_9BACT</name>
<comment type="caution">
    <text evidence="2">The sequence shown here is derived from an EMBL/GenBank/DDBJ whole genome shotgun (WGS) entry which is preliminary data.</text>
</comment>
<dbReference type="Gene3D" id="3.30.1330.40">
    <property type="entry name" value="RutC-like"/>
    <property type="match status" value="1"/>
</dbReference>
<evidence type="ECO:0000313" key="2">
    <source>
        <dbReference type="EMBL" id="MCC9631171.1"/>
    </source>
</evidence>
<gene>
    <name evidence="2" type="ORF">LOC68_22490</name>
</gene>